<dbReference type="InterPro" id="IPR050904">
    <property type="entry name" value="Adhesion/Biosynth-related"/>
</dbReference>
<dbReference type="EMBL" id="JACMRX010000001">
    <property type="protein sequence ID" value="KAF7997545.1"/>
    <property type="molecule type" value="Genomic_DNA"/>
</dbReference>
<evidence type="ECO:0000313" key="4">
    <source>
        <dbReference type="Proteomes" id="UP000639338"/>
    </source>
</evidence>
<accession>A0A834Y1D5</accession>
<name>A0A834Y1D5_APHGI</name>
<evidence type="ECO:0000259" key="2">
    <source>
        <dbReference type="PROSITE" id="PS50213"/>
    </source>
</evidence>
<gene>
    <name evidence="3" type="ORF">HCN44_006116</name>
</gene>
<feature type="domain" description="FAS1" evidence="2">
    <location>
        <begin position="483"/>
        <end position="631"/>
    </location>
</feature>
<dbReference type="InterPro" id="IPR000782">
    <property type="entry name" value="FAS1_domain"/>
</dbReference>
<dbReference type="Gene3D" id="2.30.180.10">
    <property type="entry name" value="FAS1 domain"/>
    <property type="match status" value="2"/>
</dbReference>
<feature type="domain" description="FAS1" evidence="2">
    <location>
        <begin position="638"/>
        <end position="767"/>
    </location>
</feature>
<reference evidence="3 4" key="1">
    <citation type="submission" date="2020-08" db="EMBL/GenBank/DDBJ databases">
        <title>Aphidius gifuensis genome sequencing and assembly.</title>
        <authorList>
            <person name="Du Z."/>
        </authorList>
    </citation>
    <scope>NUCLEOTIDE SEQUENCE [LARGE SCALE GENOMIC DNA]</scope>
    <source>
        <strain evidence="3">YNYX2018</strain>
        <tissue evidence="3">Adults</tissue>
    </source>
</reference>
<dbReference type="OrthoDB" id="286301at2759"/>
<dbReference type="PANTHER" id="PTHR10900">
    <property type="entry name" value="PERIOSTIN-RELATED"/>
    <property type="match status" value="1"/>
</dbReference>
<dbReference type="PANTHER" id="PTHR10900:SF120">
    <property type="entry name" value="MUCIN-5AC-RELATED"/>
    <property type="match status" value="1"/>
</dbReference>
<dbReference type="SMART" id="SM00554">
    <property type="entry name" value="FAS1"/>
    <property type="match status" value="2"/>
</dbReference>
<sequence length="767" mass="86300">MKFKCVVFYVNGLFILGISGLNSFDVNRIIFADSDNHNISKVRITSGLQAKLSPIHQQQILNDVQQHQLRHDASQKNHIITVPNQSEDTTVGSSIYPSFVKYRVDQNSNRSKKPVISNVNYYNQSNSNHPTTPPQLNSSTVNHSPSNLGSSLFRKFTPEESEIFLKAIAAHQVKFIEPKNSQKTTINPIKDNINNDKYSKVLLSSSEDQHQTNQHKTNLDLIENNDDTVDDIQTNESELINIQRELSKSKNIITPDKLILNKLNQKTIPTLNNKKLEYIEKSIDQNQSDKKVTFVILEEQFDGTFHIQGVKSSSDKKDSNDVKSIIDKIKKGEIDFVQPKESSISMNHSILTMIKPLTNKTTTVNLNTLTKSQDNEFIENSKSSFVSSTTPNYQYDNYVTSASTASPNYYKNLESIKSTTVKAITPSYIFLPKNYSPSSIKLDSTTENVSKINTAIINDADNLDFNDIKNKNSKTNYLSNQYSSNSMENLLKANGFFSMAKYLLQSGLNTVLNETGPYTVFIPSDRAFDKLLIHLGGAEKAERKFKENPRLLSGLLLHHAIPGAFDTDSLQDEMTGVSLAGTQLRVNVYNKDDNDRDSTNKITTINGAKIVSTKQNIQLPQGVAHEMDRVMFPLPIGDLMQTLAADREQRFGQFLKMLHASGLDRILTGTRTYTIFAPIDKYFESNAGHNKTSFRSKNLKEIISRHILPTTLYTAGISHYREMNTILPRFTLRIWKDDGQITVNDAVVVNRNIPATNGVIHAIDSIL</sequence>
<dbReference type="SUPFAM" id="SSF82153">
    <property type="entry name" value="FAS1 domain"/>
    <property type="match status" value="2"/>
</dbReference>
<dbReference type="AlphaFoldDB" id="A0A834Y1D5"/>
<comment type="caution">
    <text evidence="3">The sequence shown here is derived from an EMBL/GenBank/DDBJ whole genome shotgun (WGS) entry which is preliminary data.</text>
</comment>
<dbReference type="Proteomes" id="UP000639338">
    <property type="component" value="Unassembled WGS sequence"/>
</dbReference>
<dbReference type="InterPro" id="IPR036378">
    <property type="entry name" value="FAS1_dom_sf"/>
</dbReference>
<protein>
    <recommendedName>
        <fullName evidence="2">FAS1 domain-containing protein</fullName>
    </recommendedName>
</protein>
<dbReference type="PROSITE" id="PS50213">
    <property type="entry name" value="FAS1"/>
    <property type="match status" value="2"/>
</dbReference>
<keyword evidence="4" id="KW-1185">Reference proteome</keyword>
<proteinExistence type="predicted"/>
<evidence type="ECO:0000256" key="1">
    <source>
        <dbReference type="SAM" id="MobiDB-lite"/>
    </source>
</evidence>
<dbReference type="Pfam" id="PF02469">
    <property type="entry name" value="Fasciclin"/>
    <property type="match status" value="2"/>
</dbReference>
<organism evidence="3 4">
    <name type="scientific">Aphidius gifuensis</name>
    <name type="common">Parasitoid wasp</name>
    <dbReference type="NCBI Taxonomy" id="684658"/>
    <lineage>
        <taxon>Eukaryota</taxon>
        <taxon>Metazoa</taxon>
        <taxon>Ecdysozoa</taxon>
        <taxon>Arthropoda</taxon>
        <taxon>Hexapoda</taxon>
        <taxon>Insecta</taxon>
        <taxon>Pterygota</taxon>
        <taxon>Neoptera</taxon>
        <taxon>Endopterygota</taxon>
        <taxon>Hymenoptera</taxon>
        <taxon>Apocrita</taxon>
        <taxon>Ichneumonoidea</taxon>
        <taxon>Braconidae</taxon>
        <taxon>Aphidiinae</taxon>
        <taxon>Aphidius</taxon>
    </lineage>
</organism>
<feature type="region of interest" description="Disordered" evidence="1">
    <location>
        <begin position="121"/>
        <end position="147"/>
    </location>
</feature>
<feature type="compositionally biased region" description="Polar residues" evidence="1">
    <location>
        <begin position="134"/>
        <end position="147"/>
    </location>
</feature>
<evidence type="ECO:0000313" key="3">
    <source>
        <dbReference type="EMBL" id="KAF7997545.1"/>
    </source>
</evidence>